<dbReference type="Proteomes" id="UP000007934">
    <property type="component" value="Chromosome"/>
</dbReference>
<evidence type="ECO:0000313" key="4">
    <source>
        <dbReference type="Proteomes" id="UP000007934"/>
    </source>
</evidence>
<dbReference type="OrthoDB" id="5325882at2"/>
<dbReference type="EMBL" id="FQ670179">
    <property type="protein sequence ID" value="CBY83166.1"/>
    <property type="molecule type" value="Genomic_DNA"/>
</dbReference>
<gene>
    <name evidence="3" type="ordered locus">Hfelis_10820</name>
</gene>
<feature type="compositionally biased region" description="Basic residues" evidence="1">
    <location>
        <begin position="161"/>
        <end position="185"/>
    </location>
</feature>
<feature type="compositionally biased region" description="Low complexity" evidence="1">
    <location>
        <begin position="318"/>
        <end position="330"/>
    </location>
</feature>
<organism evidence="3 4">
    <name type="scientific">Helicobacter felis (strain ATCC 49179 / CCUG 28539 / NCTC 12436 / CS1)</name>
    <dbReference type="NCBI Taxonomy" id="936155"/>
    <lineage>
        <taxon>Bacteria</taxon>
        <taxon>Pseudomonadati</taxon>
        <taxon>Campylobacterota</taxon>
        <taxon>Epsilonproteobacteria</taxon>
        <taxon>Campylobacterales</taxon>
        <taxon>Helicobacteraceae</taxon>
        <taxon>Helicobacter</taxon>
    </lineage>
</organism>
<feature type="signal peptide" evidence="2">
    <location>
        <begin position="1"/>
        <end position="17"/>
    </location>
</feature>
<feature type="compositionally biased region" description="Low complexity" evidence="1">
    <location>
        <begin position="186"/>
        <end position="198"/>
    </location>
</feature>
<sequence>MKKCLILVLFLCAQAQALQIQLLENLNLHARGGKFRGYVLYKNAPQKHLIVHGHFQLLGRDLLLEATSLQKLKPHTKTLRLSKVQAKQRLEKIPATIPKRSRVFFKDANPQQMALLLGLNPKQYAQDQNSILGQNRTDSMGLTHTTQDNLNQNARASNTKSYRRSSARTRSYRSKSVRSSSKRSSRSATSRAHSARAPRIAHPTRSRASSTRSTRSSSRSNRSSNYTSRTNPTPQTTLSQSHNSSTPQVLQPQNSYTAPNPYTPTPPLMPIPNSYIPPQAHNASPSASAPTSTSPKNPTTLPSPSTSPNPTQTPPTTPKNLASVPQTTSPTPSPGMGSFEEVPCGNWTYDDEKLEASRPTVLRSLDKASGQYLSMGACDFSADASSGKTGKITLAYTQLPDKIEVLGPTKTTHTFSLTRASVATRRCYKARTRQCFWPEQTKQEWSSTYSTTTTKTTKTYQRPVQVGASAPTELVRLLVEHKAERKTDVKIKDLGLSEDFMKFVEVYEKQYLEDSLKNSPEYTQWEKDFARPGQGSCAEYKVEEPAKSLKVLPSIKNTSVICVRRGDYLLEKPQS</sequence>
<feature type="compositionally biased region" description="Pro residues" evidence="1">
    <location>
        <begin position="305"/>
        <end position="317"/>
    </location>
</feature>
<protein>
    <submittedName>
        <fullName evidence="3">Periplasmic competence protein</fullName>
    </submittedName>
</protein>
<dbReference type="KEGG" id="hfe:HFELIS_10820"/>
<dbReference type="HOGENOM" id="CLU_453280_0_0_7"/>
<keyword evidence="4" id="KW-1185">Reference proteome</keyword>
<reference evidence="3 4" key="1">
    <citation type="journal article" date="2011" name="Genome Biol. Evol.">
        <title>Comparative whole genome sequence analysis of the carcinogenic bacterial model pathogen Helicobacter felis.</title>
        <authorList>
            <person name="Arnold I.C."/>
            <person name="Zigova Z."/>
            <person name="Holden M."/>
            <person name="Lawley T.D."/>
            <person name="Rad R."/>
            <person name="Dougan G."/>
            <person name="Falkow S."/>
            <person name="Bentley S.D."/>
            <person name="Muller A."/>
        </authorList>
    </citation>
    <scope>NUCLEOTIDE SEQUENCE [LARGE SCALE GENOMIC DNA]</scope>
    <source>
        <strain evidence="4">ATCC 49179 / CCUG 28539 / NCTC 12436 / CS1</strain>
    </source>
</reference>
<proteinExistence type="predicted"/>
<dbReference type="STRING" id="936155.HFELIS_10820"/>
<feature type="region of interest" description="Disordered" evidence="1">
    <location>
        <begin position="134"/>
        <end position="344"/>
    </location>
</feature>
<dbReference type="GeneID" id="36134558"/>
<feature type="compositionally biased region" description="Low complexity" evidence="1">
    <location>
        <begin position="277"/>
        <end position="304"/>
    </location>
</feature>
<evidence type="ECO:0000256" key="2">
    <source>
        <dbReference type="SAM" id="SignalP"/>
    </source>
</evidence>
<name>E7ADA9_HELFC</name>
<evidence type="ECO:0000256" key="1">
    <source>
        <dbReference type="SAM" id="MobiDB-lite"/>
    </source>
</evidence>
<feature type="compositionally biased region" description="Polar residues" evidence="1">
    <location>
        <begin position="232"/>
        <end position="256"/>
    </location>
</feature>
<evidence type="ECO:0000313" key="3">
    <source>
        <dbReference type="EMBL" id="CBY83166.1"/>
    </source>
</evidence>
<feature type="compositionally biased region" description="Pro residues" evidence="1">
    <location>
        <begin position="261"/>
        <end position="270"/>
    </location>
</feature>
<feature type="chain" id="PRO_5003217219" evidence="2">
    <location>
        <begin position="18"/>
        <end position="575"/>
    </location>
</feature>
<keyword evidence="2" id="KW-0732">Signal</keyword>
<accession>E7ADA9</accession>
<feature type="compositionally biased region" description="Low complexity" evidence="1">
    <location>
        <begin position="206"/>
        <end position="231"/>
    </location>
</feature>
<feature type="compositionally biased region" description="Polar residues" evidence="1">
    <location>
        <begin position="134"/>
        <end position="158"/>
    </location>
</feature>
<dbReference type="RefSeq" id="WP_013469530.1">
    <property type="nucleotide sequence ID" value="NC_014810.2"/>
</dbReference>
<dbReference type="AlphaFoldDB" id="E7ADA9"/>